<evidence type="ECO:0000313" key="1">
    <source>
        <dbReference type="EMBL" id="QIY92225.1"/>
    </source>
</evidence>
<proteinExistence type="predicted"/>
<evidence type="ECO:0008006" key="3">
    <source>
        <dbReference type="Google" id="ProtNLM"/>
    </source>
</evidence>
<sequence length="104" mass="12085">MIHHKEKLDQTDIVKKDDGLYWLECPICGKDYGCSEDYDMMPVFAVCHGTPTHEDWKAYKKEKGLTNYDIANIIGITPDSVKNQTQSNKDLPKWAISMLYEWKN</sequence>
<gene>
    <name evidence="1" type="ORF">FOB44_16835</name>
</gene>
<keyword evidence="2" id="KW-1185">Reference proteome</keyword>
<dbReference type="RefSeq" id="WP_168239233.1">
    <property type="nucleotide sequence ID" value="NZ_CP050995.1"/>
</dbReference>
<organism evidence="1 2">
    <name type="scientific">Chryseobacterium gallinarum</name>
    <dbReference type="NCBI Taxonomy" id="1324352"/>
    <lineage>
        <taxon>Bacteria</taxon>
        <taxon>Pseudomonadati</taxon>
        <taxon>Bacteroidota</taxon>
        <taxon>Flavobacteriia</taxon>
        <taxon>Flavobacteriales</taxon>
        <taxon>Weeksellaceae</taxon>
        <taxon>Chryseobacterium group</taxon>
        <taxon>Chryseobacterium</taxon>
    </lineage>
</organism>
<dbReference type="Proteomes" id="UP000501570">
    <property type="component" value="Chromosome"/>
</dbReference>
<name>A0ABX6KUM1_CHRGL</name>
<protein>
    <recommendedName>
        <fullName evidence="3">XRE family transcriptional regulator</fullName>
    </recommendedName>
</protein>
<accession>A0ABX6KUM1</accession>
<reference evidence="1 2" key="1">
    <citation type="submission" date="2019-09" db="EMBL/GenBank/DDBJ databases">
        <title>FDA dAtabase for Regulatory Grade micrObial Sequences (FDA-ARGOS): Supporting development and validation of Infectious Disease Dx tests.</title>
        <authorList>
            <person name="Sciortino C."/>
            <person name="Tallon L."/>
            <person name="Sadzewicz L."/>
            <person name="Vavikolanu K."/>
            <person name="Mehta A."/>
            <person name="Aluvathingal J."/>
            <person name="Nadendla S."/>
            <person name="Nandy P."/>
            <person name="Geyer C."/>
            <person name="Yan Y."/>
            <person name="Sichtig H."/>
        </authorList>
    </citation>
    <scope>NUCLEOTIDE SEQUENCE [LARGE SCALE GENOMIC DNA]</scope>
    <source>
        <strain evidence="1 2">FDAARGOS_636</strain>
    </source>
</reference>
<evidence type="ECO:0000313" key="2">
    <source>
        <dbReference type="Proteomes" id="UP000501570"/>
    </source>
</evidence>
<dbReference type="EMBL" id="CP050995">
    <property type="protein sequence ID" value="QIY92225.1"/>
    <property type="molecule type" value="Genomic_DNA"/>
</dbReference>